<name>A0A1Y1UL51_9TREE</name>
<reference evidence="2 3" key="1">
    <citation type="submission" date="2017-03" db="EMBL/GenBank/DDBJ databases">
        <title>Widespread Adenine N6-methylation of Active Genes in Fungi.</title>
        <authorList>
            <consortium name="DOE Joint Genome Institute"/>
            <person name="Mondo S.J."/>
            <person name="Dannebaum R.O."/>
            <person name="Kuo R.C."/>
            <person name="Louie K.B."/>
            <person name="Bewick A.J."/>
            <person name="Labutti K."/>
            <person name="Haridas S."/>
            <person name="Kuo A."/>
            <person name="Salamov A."/>
            <person name="Ahrendt S.R."/>
            <person name="Lau R."/>
            <person name="Bowen B.P."/>
            <person name="Lipzen A."/>
            <person name="Sullivan W."/>
            <person name="Andreopoulos W.B."/>
            <person name="Clum A."/>
            <person name="Lindquist E."/>
            <person name="Daum C."/>
            <person name="Northen T.R."/>
            <person name="Ramamoorthy G."/>
            <person name="Schmitz R.J."/>
            <person name="Gryganskyi A."/>
            <person name="Culley D."/>
            <person name="Magnuson J."/>
            <person name="James T.Y."/>
            <person name="O'Malley M.A."/>
            <person name="Stajich J.E."/>
            <person name="Spatafora J.W."/>
            <person name="Visel A."/>
            <person name="Grigoriev I.V."/>
        </authorList>
    </citation>
    <scope>NUCLEOTIDE SEQUENCE [LARGE SCALE GENOMIC DNA]</scope>
    <source>
        <strain evidence="2 3">NRRL Y-17943</strain>
    </source>
</reference>
<comment type="caution">
    <text evidence="2">The sequence shown here is derived from an EMBL/GenBank/DDBJ whole genome shotgun (WGS) entry which is preliminary data.</text>
</comment>
<sequence>MTMMTDHDTEMRKTTKTASHLGHQGCSCLNSSRTRFDPKEDHTYFVETTPPLGQRFPACPTATQSGNDECREFHKRVNTLIELVQSLKSFEQSHDKTDQGYKMPSKSQPELNPNAPEDLDTWVRSGRFHHTRPTDLGSRVFIKLGPHEELRIHERYTNDTTGIFVPTVAPFTPGPSEDDFQRFHRIIMSQKSGRQGFGGSTAPHQDSVPPGDSYCGHSCRRTFASGLP</sequence>
<organism evidence="2 3">
    <name type="scientific">Kockovaella imperatae</name>
    <dbReference type="NCBI Taxonomy" id="4999"/>
    <lineage>
        <taxon>Eukaryota</taxon>
        <taxon>Fungi</taxon>
        <taxon>Dikarya</taxon>
        <taxon>Basidiomycota</taxon>
        <taxon>Agaricomycotina</taxon>
        <taxon>Tremellomycetes</taxon>
        <taxon>Tremellales</taxon>
        <taxon>Cuniculitremaceae</taxon>
        <taxon>Kockovaella</taxon>
    </lineage>
</organism>
<dbReference type="Proteomes" id="UP000193218">
    <property type="component" value="Unassembled WGS sequence"/>
</dbReference>
<evidence type="ECO:0000256" key="1">
    <source>
        <dbReference type="SAM" id="MobiDB-lite"/>
    </source>
</evidence>
<dbReference type="EMBL" id="NBSH01000004">
    <property type="protein sequence ID" value="ORX38712.1"/>
    <property type="molecule type" value="Genomic_DNA"/>
</dbReference>
<feature type="region of interest" description="Disordered" evidence="1">
    <location>
        <begin position="91"/>
        <end position="114"/>
    </location>
</feature>
<feature type="region of interest" description="Disordered" evidence="1">
    <location>
        <begin position="192"/>
        <end position="215"/>
    </location>
</feature>
<gene>
    <name evidence="2" type="ORF">BD324DRAFT_622029</name>
</gene>
<protein>
    <submittedName>
        <fullName evidence="2">Uncharacterized protein</fullName>
    </submittedName>
</protein>
<proteinExistence type="predicted"/>
<dbReference type="InParanoid" id="A0A1Y1UL51"/>
<accession>A0A1Y1UL51</accession>
<evidence type="ECO:0000313" key="3">
    <source>
        <dbReference type="Proteomes" id="UP000193218"/>
    </source>
</evidence>
<evidence type="ECO:0000313" key="2">
    <source>
        <dbReference type="EMBL" id="ORX38712.1"/>
    </source>
</evidence>
<dbReference type="GeneID" id="33557242"/>
<feature type="region of interest" description="Disordered" evidence="1">
    <location>
        <begin position="1"/>
        <end position="23"/>
    </location>
</feature>
<dbReference type="RefSeq" id="XP_021872634.1">
    <property type="nucleotide sequence ID" value="XM_022015433.1"/>
</dbReference>
<feature type="compositionally biased region" description="Basic and acidic residues" evidence="1">
    <location>
        <begin position="1"/>
        <end position="13"/>
    </location>
</feature>
<dbReference type="AlphaFoldDB" id="A0A1Y1UL51"/>
<keyword evidence="3" id="KW-1185">Reference proteome</keyword>